<feature type="compositionally biased region" description="Low complexity" evidence="1">
    <location>
        <begin position="694"/>
        <end position="712"/>
    </location>
</feature>
<feature type="region of interest" description="Disordered" evidence="1">
    <location>
        <begin position="1207"/>
        <end position="1226"/>
    </location>
</feature>
<feature type="compositionally biased region" description="Polar residues" evidence="1">
    <location>
        <begin position="800"/>
        <end position="816"/>
    </location>
</feature>
<feature type="region of interest" description="Disordered" evidence="1">
    <location>
        <begin position="27"/>
        <end position="51"/>
    </location>
</feature>
<feature type="compositionally biased region" description="Basic residues" evidence="1">
    <location>
        <begin position="958"/>
        <end position="989"/>
    </location>
</feature>
<reference evidence="3" key="1">
    <citation type="submission" date="2021-06" db="EMBL/GenBank/DDBJ databases">
        <authorList>
            <person name="Hodson N. C."/>
            <person name="Mongue J. A."/>
            <person name="Jaron S. K."/>
        </authorList>
    </citation>
    <scope>NUCLEOTIDE SEQUENCE</scope>
</reference>
<feature type="region of interest" description="Disordered" evidence="1">
    <location>
        <begin position="917"/>
        <end position="1028"/>
    </location>
</feature>
<feature type="compositionally biased region" description="Pro residues" evidence="1">
    <location>
        <begin position="567"/>
        <end position="587"/>
    </location>
</feature>
<feature type="compositionally biased region" description="Basic and acidic residues" evidence="1">
    <location>
        <begin position="990"/>
        <end position="1015"/>
    </location>
</feature>
<dbReference type="OrthoDB" id="9942939at2759"/>
<dbReference type="Proteomes" id="UP000708208">
    <property type="component" value="Unassembled WGS sequence"/>
</dbReference>
<gene>
    <name evidence="3" type="ORF">AFUS01_LOCUS12225</name>
</gene>
<feature type="compositionally biased region" description="Basic and acidic residues" evidence="1">
    <location>
        <begin position="917"/>
        <end position="936"/>
    </location>
</feature>
<organism evidence="3 4">
    <name type="scientific">Allacma fusca</name>
    <dbReference type="NCBI Taxonomy" id="39272"/>
    <lineage>
        <taxon>Eukaryota</taxon>
        <taxon>Metazoa</taxon>
        <taxon>Ecdysozoa</taxon>
        <taxon>Arthropoda</taxon>
        <taxon>Hexapoda</taxon>
        <taxon>Collembola</taxon>
        <taxon>Symphypleona</taxon>
        <taxon>Sminthuridae</taxon>
        <taxon>Allacma</taxon>
    </lineage>
</organism>
<feature type="region of interest" description="Disordered" evidence="1">
    <location>
        <begin position="683"/>
        <end position="712"/>
    </location>
</feature>
<feature type="compositionally biased region" description="Basic residues" evidence="1">
    <location>
        <begin position="878"/>
        <end position="894"/>
    </location>
</feature>
<feature type="compositionally biased region" description="Basic and acidic residues" evidence="1">
    <location>
        <begin position="226"/>
        <end position="259"/>
    </location>
</feature>
<feature type="region of interest" description="Disordered" evidence="1">
    <location>
        <begin position="152"/>
        <end position="200"/>
    </location>
</feature>
<proteinExistence type="predicted"/>
<feature type="compositionally biased region" description="Basic and acidic residues" evidence="1">
    <location>
        <begin position="836"/>
        <end position="867"/>
    </location>
</feature>
<keyword evidence="4" id="KW-1185">Reference proteome</keyword>
<feature type="signal peptide" evidence="2">
    <location>
        <begin position="1"/>
        <end position="26"/>
    </location>
</feature>
<feature type="region of interest" description="Disordered" evidence="1">
    <location>
        <begin position="732"/>
        <end position="897"/>
    </location>
</feature>
<comment type="caution">
    <text evidence="3">The sequence shown here is derived from an EMBL/GenBank/DDBJ whole genome shotgun (WGS) entry which is preliminary data.</text>
</comment>
<feature type="compositionally biased region" description="Low complexity" evidence="1">
    <location>
        <begin position="1255"/>
        <end position="1275"/>
    </location>
</feature>
<dbReference type="EMBL" id="CAJVCH010095793">
    <property type="protein sequence ID" value="CAG7723121.1"/>
    <property type="molecule type" value="Genomic_DNA"/>
</dbReference>
<protein>
    <submittedName>
        <fullName evidence="3">Uncharacterized protein</fullName>
    </submittedName>
</protein>
<feature type="compositionally biased region" description="Polar residues" evidence="1">
    <location>
        <begin position="36"/>
        <end position="45"/>
    </location>
</feature>
<feature type="compositionally biased region" description="Basic and acidic residues" evidence="1">
    <location>
        <begin position="1449"/>
        <end position="1475"/>
    </location>
</feature>
<feature type="compositionally biased region" description="Acidic residues" evidence="1">
    <location>
        <begin position="185"/>
        <end position="194"/>
    </location>
</feature>
<feature type="compositionally biased region" description="Polar residues" evidence="1">
    <location>
        <begin position="604"/>
        <end position="613"/>
    </location>
</feature>
<feature type="compositionally biased region" description="Polar residues" evidence="1">
    <location>
        <begin position="1324"/>
        <end position="1339"/>
    </location>
</feature>
<feature type="region of interest" description="Disordered" evidence="1">
    <location>
        <begin position="1253"/>
        <end position="1378"/>
    </location>
</feature>
<feature type="compositionally biased region" description="Basic and acidic residues" evidence="1">
    <location>
        <begin position="819"/>
        <end position="829"/>
    </location>
</feature>
<sequence length="1493" mass="168821">MTATRASRPSQLVFILLLLLLSSSQASPDTHDSGAPLNSTPHNLTSSSSQPSSPDAWNIYLHKLSLFLPKQNESEEDSFNEIEEVSPIFDYVVNATSEDDFQMTGGHHPNQSMPSKGLHTVGGVSVVHGDLNTSLRFHCDGHDCPTAQLLQQKPSSSEQFSGEYRPKVLPQWKDRPRRVIRSSDEDGPEDPEGEDNGKLGPLRIFKYINHPDELVNTSEVSAVNSTEKDWGIVDSKEENQHRETEEKSAQIESSSEREATSTTERSLIPNSYFTRNSAEEKKLLANETTEIVINGTLDADGFRLRRSPFRPHWRDHRLYTHAREALYEIQAPSHLHAPPPGRTAGGMSMAPNSFSMSENMMPMQHNNLGMQQNSFGISQNNRQQNSFGVSPNSMQQNSFGVSQNNRQQNSFGVSQNNMQQNSFGVSQNNMQQNSFGVSQNNMPQNSFGVQQNSFGTQQNSAGMARPEYISMTSQPVQQQPGPLAAPVALPYTNNGIQKNVNQVADDRTFSTSATISDSQSPQEQSTFRFPKYQHPYSKKRPHHHEKRPGHGRRRPPQMQRPRGRPPGNGPVPSVMPPPQPPPLPRPRPQIQYAPSGRHPGSVRRPSSVNSFSQVPAPAPARPSPVNSYTSISASAPARPPQSNSFSPIQASSPARHPQTVPYSYPKHAANIQDILTFFKTEENDNEIPETEVKPSVGSSSLPPLNSGSGLSSEFRDIQTSLLKDIKDFAKRPSILRENEERSPTTIPIPPPRPSVLPLIDPEDPLDDIFSPKPKPVREMIRYSSRERETSTEVNNHAYAPSNQDYISSGKSTSGSKNRGRYEDDRRNSYYDDNGDDEKSHRNRHESSHASRGRDKNNLGRPEQHEQSKEDEEEDNYRSRHRDRHAPKNGHNHHHDRYEAHQDYKKQYQNFYKNYQDYKKSEDGYGSDERPYSDNLHRPSSNTYHRGRDESGDPDYDHRSHHYKKSPTKARRPHKAHRRRPHRRTRHKSRPHADSSASERYRSRYRDRETGSRERPMPQSSEFVPSPANKVKATMEQAYYQQRNRPIVIKRPYQAYRPIDVKKVEDQRKQQDQYWNTVGAVTQKDVKVNPPYVRPATIQKHYHYYGVNSPPVSVTPVSSNSLDGLNSQAPPISIHPSSTRRPLREGNISPEEDILEIHTGAGLGEVSTTPVYPVGGQHSMYPTDYDRSARLQKLYMEYLQRKLEAQAEAQTESMLPRSPTPVTSTVKPKRPMRMKIHIYPNEKVQVVDHNNNQNTYSLNQLNSHHSSHNQYNTQQNPIFNTHHVPHHQSNPQHQTIPHHQTNPHHQSNPQLQTVHHNTHSLFGHSHSNVYNPGTSGSANIHRSYGHYQTPAHSGAPTAIHTSGPVGSSHARPPGSSVDKNKNLVLHLHVHRRNDESLDGHMDMAGSETVTSTVKPLTYEDIYQASNSENIQMSEKSGNNDEQDETDTLDENQKKPEGDKQNEEIMESDKSLSMELPIHQDKIEDVLSTLLKLRD</sequence>
<feature type="compositionally biased region" description="Polar residues" evidence="1">
    <location>
        <begin position="640"/>
        <end position="652"/>
    </location>
</feature>
<keyword evidence="2" id="KW-0732">Signal</keyword>
<evidence type="ECO:0000256" key="2">
    <source>
        <dbReference type="SAM" id="SignalP"/>
    </source>
</evidence>
<feature type="region of interest" description="Disordered" evidence="1">
    <location>
        <begin position="378"/>
        <end position="461"/>
    </location>
</feature>
<feature type="compositionally biased region" description="Polar residues" evidence="1">
    <location>
        <begin position="1286"/>
        <end position="1314"/>
    </location>
</feature>
<name>A0A8J2P2H5_9HEXA</name>
<feature type="compositionally biased region" description="Polar residues" evidence="1">
    <location>
        <begin position="511"/>
        <end position="527"/>
    </location>
</feature>
<feature type="compositionally biased region" description="Acidic residues" evidence="1">
    <location>
        <begin position="1439"/>
        <end position="1448"/>
    </location>
</feature>
<feature type="region of interest" description="Disordered" evidence="1">
    <location>
        <begin position="218"/>
        <end position="266"/>
    </location>
</feature>
<evidence type="ECO:0000313" key="3">
    <source>
        <dbReference type="EMBL" id="CAG7723121.1"/>
    </source>
</evidence>
<feature type="compositionally biased region" description="Basic and acidic residues" evidence="1">
    <location>
        <begin position="775"/>
        <end position="790"/>
    </location>
</feature>
<feature type="compositionally biased region" description="Basic and acidic residues" evidence="1">
    <location>
        <begin position="732"/>
        <end position="742"/>
    </location>
</feature>
<feature type="compositionally biased region" description="Basic and acidic residues" evidence="1">
    <location>
        <begin position="945"/>
        <end position="957"/>
    </location>
</feature>
<evidence type="ECO:0000313" key="4">
    <source>
        <dbReference type="Proteomes" id="UP000708208"/>
    </source>
</evidence>
<feature type="chain" id="PRO_5035295375" evidence="2">
    <location>
        <begin position="27"/>
        <end position="1493"/>
    </location>
</feature>
<feature type="region of interest" description="Disordered" evidence="1">
    <location>
        <begin position="511"/>
        <end position="662"/>
    </location>
</feature>
<feature type="region of interest" description="Disordered" evidence="1">
    <location>
        <begin position="1427"/>
        <end position="1475"/>
    </location>
</feature>
<evidence type="ECO:0000256" key="1">
    <source>
        <dbReference type="SAM" id="MobiDB-lite"/>
    </source>
</evidence>
<accession>A0A8J2P2H5</accession>
<feature type="compositionally biased region" description="Basic residues" evidence="1">
    <location>
        <begin position="536"/>
        <end position="555"/>
    </location>
</feature>